<evidence type="ECO:0000256" key="5">
    <source>
        <dbReference type="ARBA" id="ARBA00022989"/>
    </source>
</evidence>
<name>A0ABT7CE84_9BACT</name>
<evidence type="ECO:0000256" key="1">
    <source>
        <dbReference type="ARBA" id="ARBA00004162"/>
    </source>
</evidence>
<keyword evidence="4 7" id="KW-0812">Transmembrane</keyword>
<keyword evidence="7" id="KW-0653">Protein transport</keyword>
<organism evidence="8 9">
    <name type="scientific">Xanthocytophaga flava</name>
    <dbReference type="NCBI Taxonomy" id="3048013"/>
    <lineage>
        <taxon>Bacteria</taxon>
        <taxon>Pseudomonadati</taxon>
        <taxon>Bacteroidota</taxon>
        <taxon>Cytophagia</taxon>
        <taxon>Cytophagales</taxon>
        <taxon>Rhodocytophagaceae</taxon>
        <taxon>Xanthocytophaga</taxon>
    </lineage>
</organism>
<keyword evidence="9" id="KW-1185">Reference proteome</keyword>
<keyword evidence="6" id="KW-0472">Membrane</keyword>
<keyword evidence="5" id="KW-1133">Transmembrane helix</keyword>
<proteinExistence type="inferred from homology"/>
<protein>
    <submittedName>
        <fullName evidence="8">Biopolymer transporter ExbD</fullName>
    </submittedName>
</protein>
<dbReference type="RefSeq" id="WP_313990945.1">
    <property type="nucleotide sequence ID" value="NZ_JASJOT010000001.1"/>
</dbReference>
<dbReference type="PANTHER" id="PTHR30558">
    <property type="entry name" value="EXBD MEMBRANE COMPONENT OF PMF-DRIVEN MACROMOLECULE IMPORT SYSTEM"/>
    <property type="match status" value="1"/>
</dbReference>
<evidence type="ECO:0000256" key="4">
    <source>
        <dbReference type="ARBA" id="ARBA00022692"/>
    </source>
</evidence>
<dbReference type="Proteomes" id="UP001228581">
    <property type="component" value="Unassembled WGS sequence"/>
</dbReference>
<comment type="caution">
    <text evidence="8">The sequence shown here is derived from an EMBL/GenBank/DDBJ whole genome shotgun (WGS) entry which is preliminary data.</text>
</comment>
<evidence type="ECO:0000313" key="8">
    <source>
        <dbReference type="EMBL" id="MDJ1491377.1"/>
    </source>
</evidence>
<comment type="subcellular location">
    <subcellularLocation>
        <location evidence="1">Cell membrane</location>
        <topology evidence="1">Single-pass membrane protein</topology>
    </subcellularLocation>
    <subcellularLocation>
        <location evidence="7">Cell membrane</location>
        <topology evidence="7">Single-pass type II membrane protein</topology>
    </subcellularLocation>
</comment>
<evidence type="ECO:0000256" key="3">
    <source>
        <dbReference type="ARBA" id="ARBA00022475"/>
    </source>
</evidence>
<evidence type="ECO:0000313" key="9">
    <source>
        <dbReference type="Proteomes" id="UP001228581"/>
    </source>
</evidence>
<gene>
    <name evidence="8" type="ORF">QNI19_00465</name>
</gene>
<dbReference type="Pfam" id="PF02472">
    <property type="entry name" value="ExbD"/>
    <property type="match status" value="1"/>
</dbReference>
<dbReference type="PANTHER" id="PTHR30558:SF3">
    <property type="entry name" value="BIOPOLYMER TRANSPORT PROTEIN EXBD-RELATED"/>
    <property type="match status" value="1"/>
</dbReference>
<dbReference type="InterPro" id="IPR003400">
    <property type="entry name" value="ExbD"/>
</dbReference>
<evidence type="ECO:0000256" key="7">
    <source>
        <dbReference type="RuleBase" id="RU003879"/>
    </source>
</evidence>
<dbReference type="EMBL" id="JASJOT010000001">
    <property type="protein sequence ID" value="MDJ1491377.1"/>
    <property type="molecule type" value="Genomic_DNA"/>
</dbReference>
<accession>A0ABT7CE84</accession>
<sequence>MAKVKVPRKSISLDMTAMCDVAFLLLTFFILTATAREEEPVVVDTPGSVSETVLPDRDVLIISIDKGGQVFLKVDSEKTRLAMLDKMAGRYQVSFSEGEKNQFRLTEMFGAPIANLKSVLHAKGRDRVALQKGIPTDSLDNQLDNWVSYARLAQVETFGEKQQLRIVIKADKDTKYEVIQKVIDTLMKQNMNKFNLITNLEQMPAGFGGEKKSHK</sequence>
<evidence type="ECO:0000256" key="2">
    <source>
        <dbReference type="ARBA" id="ARBA00005811"/>
    </source>
</evidence>
<reference evidence="8 9" key="1">
    <citation type="submission" date="2023-05" db="EMBL/GenBank/DDBJ databases">
        <authorList>
            <person name="Zhang X."/>
        </authorList>
    </citation>
    <scope>NUCLEOTIDE SEQUENCE [LARGE SCALE GENOMIC DNA]</scope>
    <source>
        <strain evidence="8 9">DM2B3-1</strain>
    </source>
</reference>
<keyword evidence="7" id="KW-0813">Transport</keyword>
<keyword evidence="3" id="KW-1003">Cell membrane</keyword>
<comment type="similarity">
    <text evidence="2 7">Belongs to the ExbD/TolR family.</text>
</comment>
<evidence type="ECO:0000256" key="6">
    <source>
        <dbReference type="ARBA" id="ARBA00023136"/>
    </source>
</evidence>